<feature type="binding site" evidence="21">
    <location>
        <position position="82"/>
    </location>
    <ligand>
        <name>substrate</name>
    </ligand>
</feature>
<dbReference type="PANTHER" id="PTHR34299:SF1">
    <property type="entry name" value="DIACYLGLYCEROL KINASE"/>
    <property type="match status" value="1"/>
</dbReference>
<dbReference type="CDD" id="cd14264">
    <property type="entry name" value="DAGK_IM"/>
    <property type="match status" value="1"/>
</dbReference>
<evidence type="ECO:0000256" key="3">
    <source>
        <dbReference type="ARBA" id="ARBA00012133"/>
    </source>
</evidence>
<feature type="binding site" evidence="22">
    <location>
        <position position="41"/>
    </location>
    <ligand>
        <name>ATP</name>
        <dbReference type="ChEBI" id="CHEBI:30616"/>
    </ligand>
</feature>
<keyword evidence="26" id="KW-1185">Reference proteome</keyword>
<comment type="caution">
    <text evidence="24">Lacks conserved residue(s) required for the propagation of feature annotation.</text>
</comment>
<feature type="transmembrane region" description="Helical" evidence="24">
    <location>
        <begin position="47"/>
        <end position="64"/>
    </location>
</feature>
<dbReference type="GO" id="GO:0005524">
    <property type="term" value="F:ATP binding"/>
    <property type="evidence" value="ECO:0007669"/>
    <property type="project" value="UniProtKB-KW"/>
</dbReference>
<dbReference type="Proteomes" id="UP000295611">
    <property type="component" value="Unassembled WGS sequence"/>
</dbReference>
<evidence type="ECO:0000256" key="22">
    <source>
        <dbReference type="PIRSR" id="PIRSR600829-3"/>
    </source>
</evidence>
<evidence type="ECO:0000256" key="20">
    <source>
        <dbReference type="PIRSR" id="PIRSR600829-1"/>
    </source>
</evidence>
<protein>
    <recommendedName>
        <fullName evidence="4 24">Diacylglycerol kinase</fullName>
        <ecNumber evidence="3 24">2.7.1.107</ecNumber>
    </recommendedName>
</protein>
<feature type="binding site" evidence="23">
    <location>
        <position position="41"/>
    </location>
    <ligand>
        <name>a divalent metal cation</name>
        <dbReference type="ChEBI" id="CHEBI:60240"/>
    </ligand>
</feature>
<feature type="binding site" evidence="22">
    <location>
        <begin position="107"/>
        <end position="108"/>
    </location>
    <ligand>
        <name>ATP</name>
        <dbReference type="ChEBI" id="CHEBI:30616"/>
    </ligand>
</feature>
<dbReference type="GO" id="GO:0004143">
    <property type="term" value="F:ATP-dependent diacylglycerol kinase activity"/>
    <property type="evidence" value="ECO:0007669"/>
    <property type="project" value="UniProtKB-EC"/>
</dbReference>
<comment type="subcellular location">
    <subcellularLocation>
        <location evidence="1 24">Cell inner membrane</location>
        <topology evidence="1 24">Multi-pass membrane protein</topology>
    </subcellularLocation>
</comment>
<keyword evidence="14 23" id="KW-0460">Magnesium</keyword>
<evidence type="ECO:0000256" key="14">
    <source>
        <dbReference type="ARBA" id="ARBA00022842"/>
    </source>
</evidence>
<dbReference type="InterPro" id="IPR036945">
    <property type="entry name" value="DAGK_sf"/>
</dbReference>
<evidence type="ECO:0000256" key="12">
    <source>
        <dbReference type="ARBA" id="ARBA00022777"/>
    </source>
</evidence>
<evidence type="ECO:0000256" key="19">
    <source>
        <dbReference type="ARBA" id="ARBA00023264"/>
    </source>
</evidence>
<proteinExistence type="inferred from homology"/>
<name>A0A4R7B9A0_9NEIS</name>
<evidence type="ECO:0000256" key="24">
    <source>
        <dbReference type="RuleBase" id="RU363065"/>
    </source>
</evidence>
<comment type="catalytic activity">
    <reaction evidence="24">
        <text>a 1,2-diacyl-sn-glycerol + ATP = a 1,2-diacyl-sn-glycero-3-phosphate + ADP + H(+)</text>
        <dbReference type="Rhea" id="RHEA:10272"/>
        <dbReference type="ChEBI" id="CHEBI:15378"/>
        <dbReference type="ChEBI" id="CHEBI:17815"/>
        <dbReference type="ChEBI" id="CHEBI:30616"/>
        <dbReference type="ChEBI" id="CHEBI:58608"/>
        <dbReference type="ChEBI" id="CHEBI:456216"/>
        <dbReference type="EC" id="2.7.1.107"/>
    </reaction>
</comment>
<dbReference type="EC" id="2.7.1.107" evidence="3 24"/>
<keyword evidence="18" id="KW-0594">Phospholipid biosynthesis</keyword>
<keyword evidence="8 24" id="KW-0808">Transferase</keyword>
<dbReference type="GO" id="GO:0006654">
    <property type="term" value="P:phosphatidic acid biosynthetic process"/>
    <property type="evidence" value="ECO:0007669"/>
    <property type="project" value="InterPro"/>
</dbReference>
<evidence type="ECO:0000256" key="18">
    <source>
        <dbReference type="ARBA" id="ARBA00023209"/>
    </source>
</evidence>
<feature type="binding site" evidence="22">
    <location>
        <position position="22"/>
    </location>
    <ligand>
        <name>ATP</name>
        <dbReference type="ChEBI" id="CHEBI:30616"/>
    </ligand>
</feature>
<evidence type="ECO:0000256" key="17">
    <source>
        <dbReference type="ARBA" id="ARBA00023136"/>
    </source>
</evidence>
<feature type="binding site" evidence="22">
    <location>
        <position position="29"/>
    </location>
    <ligand>
        <name>ATP</name>
        <dbReference type="ChEBI" id="CHEBI:30616"/>
    </ligand>
</feature>
<dbReference type="GO" id="GO:0005886">
    <property type="term" value="C:plasma membrane"/>
    <property type="evidence" value="ECO:0007669"/>
    <property type="project" value="UniProtKB-SubCell"/>
</dbReference>
<evidence type="ECO:0000256" key="23">
    <source>
        <dbReference type="PIRSR" id="PIRSR600829-4"/>
    </source>
</evidence>
<comment type="function">
    <text evidence="24">Catalyzes the ATP-dependent phosphorylation of sn-l,2-diacylglycerol (DAG) to phosphatidic acid. Involved in the recycling of diacylglycerol produced as a by-product during membrane-derived oligosaccharide (MDO) biosynthesis.</text>
</comment>
<accession>A0A4R7B9A0</accession>
<dbReference type="EMBL" id="SNZP01000005">
    <property type="protein sequence ID" value="TDR80365.1"/>
    <property type="molecule type" value="Genomic_DNA"/>
</dbReference>
<feature type="binding site" evidence="23">
    <location>
        <position position="89"/>
    </location>
    <ligand>
        <name>a divalent metal cation</name>
        <dbReference type="ChEBI" id="CHEBI:60240"/>
    </ligand>
</feature>
<keyword evidence="15 24" id="KW-1133">Transmembrane helix</keyword>
<dbReference type="InterPro" id="IPR033718">
    <property type="entry name" value="DAGK_prok"/>
</dbReference>
<evidence type="ECO:0000313" key="25">
    <source>
        <dbReference type="EMBL" id="TDR80365.1"/>
    </source>
</evidence>
<comment type="cofactor">
    <cofactor evidence="23">
        <name>Mg(2+)</name>
        <dbReference type="ChEBI" id="CHEBI:18420"/>
    </cofactor>
    <text evidence="23">Mn(2+), Zn(2+), Cd(2+) and Co(2+) support activity to lesser extents.</text>
</comment>
<evidence type="ECO:0000256" key="11">
    <source>
        <dbReference type="ARBA" id="ARBA00022741"/>
    </source>
</evidence>
<dbReference type="PANTHER" id="PTHR34299">
    <property type="entry name" value="DIACYLGLYCEROL KINASE"/>
    <property type="match status" value="1"/>
</dbReference>
<dbReference type="PROSITE" id="PS01069">
    <property type="entry name" value="DAGK_PROKAR"/>
    <property type="match status" value="1"/>
</dbReference>
<feature type="binding site" evidence="22">
    <location>
        <begin position="98"/>
        <end position="100"/>
    </location>
    <ligand>
        <name>ATP</name>
        <dbReference type="ChEBI" id="CHEBI:30616"/>
    </ligand>
</feature>
<sequence length="131" mass="14086">MNMQDGVPPRESPYKGKTGLVRLINALGYSFDGLRAAFRHEDAFRQLVLLAAVLIPLAFFVHAAPLARAMLVGSSLATLIIELLNSAIEAAVDHTSLERHPLAKRAKDMGSAAQLLGLINLAVVWAIVLFG</sequence>
<evidence type="ECO:0000256" key="7">
    <source>
        <dbReference type="ARBA" id="ARBA00022519"/>
    </source>
</evidence>
<keyword evidence="7 24" id="KW-0997">Cell inner membrane</keyword>
<evidence type="ECO:0000256" key="4">
    <source>
        <dbReference type="ARBA" id="ARBA00017575"/>
    </source>
</evidence>
<evidence type="ECO:0000256" key="21">
    <source>
        <dbReference type="PIRSR" id="PIRSR600829-2"/>
    </source>
</evidence>
<keyword evidence="19 24" id="KW-1208">Phospholipid metabolism</keyword>
<evidence type="ECO:0000256" key="6">
    <source>
        <dbReference type="ARBA" id="ARBA00022516"/>
    </source>
</evidence>
<keyword evidence="17 24" id="KW-0472">Membrane</keyword>
<feature type="binding site" evidence="22">
    <location>
        <position position="89"/>
    </location>
    <ligand>
        <name>ATP</name>
        <dbReference type="ChEBI" id="CHEBI:30616"/>
    </ligand>
</feature>
<evidence type="ECO:0000256" key="5">
    <source>
        <dbReference type="ARBA" id="ARBA00022475"/>
    </source>
</evidence>
<evidence type="ECO:0000313" key="26">
    <source>
        <dbReference type="Proteomes" id="UP000295611"/>
    </source>
</evidence>
<feature type="binding site" evidence="21">
    <location>
        <position position="111"/>
    </location>
    <ligand>
        <name>substrate</name>
    </ligand>
</feature>
<keyword evidence="12 24" id="KW-0418">Kinase</keyword>
<evidence type="ECO:0000256" key="16">
    <source>
        <dbReference type="ARBA" id="ARBA00023098"/>
    </source>
</evidence>
<feature type="binding site" evidence="21">
    <location>
        <position position="22"/>
    </location>
    <ligand>
        <name>substrate</name>
    </ligand>
</feature>
<evidence type="ECO:0000256" key="15">
    <source>
        <dbReference type="ARBA" id="ARBA00022989"/>
    </source>
</evidence>
<comment type="caution">
    <text evidence="25">The sequence shown here is derived from an EMBL/GenBank/DDBJ whole genome shotgun (WGS) entry which is preliminary data.</text>
</comment>
<keyword evidence="9 24" id="KW-0812">Transmembrane</keyword>
<dbReference type="InterPro" id="IPR000829">
    <property type="entry name" value="DAGK"/>
</dbReference>
<dbReference type="AlphaFoldDB" id="A0A4R7B9A0"/>
<evidence type="ECO:0000256" key="1">
    <source>
        <dbReference type="ARBA" id="ARBA00004429"/>
    </source>
</evidence>
<keyword evidence="10 23" id="KW-0479">Metal-binding</keyword>
<comment type="similarity">
    <text evidence="2 24">Belongs to the bacterial diacylglycerol kinase family.</text>
</comment>
<dbReference type="GO" id="GO:0046872">
    <property type="term" value="F:metal ion binding"/>
    <property type="evidence" value="ECO:0007669"/>
    <property type="project" value="UniProtKB-KW"/>
</dbReference>
<evidence type="ECO:0000256" key="10">
    <source>
        <dbReference type="ARBA" id="ARBA00022723"/>
    </source>
</evidence>
<feature type="binding site" evidence="21">
    <location>
        <position position="68"/>
    </location>
    <ligand>
        <name>substrate</name>
    </ligand>
</feature>
<evidence type="ECO:0000256" key="8">
    <source>
        <dbReference type="ARBA" id="ARBA00022679"/>
    </source>
</evidence>
<keyword evidence="5" id="KW-1003">Cell membrane</keyword>
<gene>
    <name evidence="25" type="ORF">DFP86_105234</name>
</gene>
<dbReference type="Pfam" id="PF01219">
    <property type="entry name" value="DAGK_prokar"/>
    <property type="match status" value="1"/>
</dbReference>
<evidence type="ECO:0000256" key="9">
    <source>
        <dbReference type="ARBA" id="ARBA00022692"/>
    </source>
</evidence>
<evidence type="ECO:0000256" key="13">
    <source>
        <dbReference type="ARBA" id="ARBA00022840"/>
    </source>
</evidence>
<evidence type="ECO:0000256" key="2">
    <source>
        <dbReference type="ARBA" id="ARBA00005967"/>
    </source>
</evidence>
<keyword evidence="16 24" id="KW-0443">Lipid metabolism</keyword>
<keyword evidence="13 22" id="KW-0067">ATP-binding</keyword>
<keyword evidence="11 22" id="KW-0547">Nucleotide-binding</keyword>
<reference evidence="25 26" key="1">
    <citation type="submission" date="2019-03" db="EMBL/GenBank/DDBJ databases">
        <title>Genomic Encyclopedia of Type Strains, Phase III (KMG-III): the genomes of soil and plant-associated and newly described type strains.</title>
        <authorList>
            <person name="Whitman W."/>
        </authorList>
    </citation>
    <scope>NUCLEOTIDE SEQUENCE [LARGE SCALE GENOMIC DNA]</scope>
    <source>
        <strain evidence="25 26">CECT 8976</strain>
    </source>
</reference>
<feature type="active site" description="Proton acceptor" evidence="20">
    <location>
        <position position="82"/>
    </location>
</feature>
<dbReference type="Gene3D" id="1.10.287.3610">
    <property type="match status" value="1"/>
</dbReference>
<feature type="transmembrane region" description="Helical" evidence="24">
    <location>
        <begin position="112"/>
        <end position="130"/>
    </location>
</feature>
<organism evidence="25 26">
    <name type="scientific">Paludibacterium purpuratum</name>
    <dbReference type="NCBI Taxonomy" id="1144873"/>
    <lineage>
        <taxon>Bacteria</taxon>
        <taxon>Pseudomonadati</taxon>
        <taxon>Pseudomonadota</taxon>
        <taxon>Betaproteobacteria</taxon>
        <taxon>Neisseriales</taxon>
        <taxon>Chromobacteriaceae</taxon>
        <taxon>Paludibacterium</taxon>
    </lineage>
</organism>
<keyword evidence="6" id="KW-0444">Lipid biosynthesis</keyword>